<accession>A0A1J5QFI7</accession>
<protein>
    <recommendedName>
        <fullName evidence="3">DUF2530 domain-containing protein</fullName>
    </recommendedName>
</protein>
<name>A0A1J5QFI7_9ZZZZ</name>
<proteinExistence type="predicted"/>
<feature type="transmembrane region" description="Helical" evidence="1">
    <location>
        <begin position="16"/>
        <end position="34"/>
    </location>
</feature>
<sequence>MTKPDPAPYKAKEVQIIGAGTVIWVVVGLIMALSGATSDHLWTCAVGVLLGLNGVRIGLKRKRKLENSAL</sequence>
<organism evidence="2">
    <name type="scientific">mine drainage metagenome</name>
    <dbReference type="NCBI Taxonomy" id="410659"/>
    <lineage>
        <taxon>unclassified sequences</taxon>
        <taxon>metagenomes</taxon>
        <taxon>ecological metagenomes</taxon>
    </lineage>
</organism>
<dbReference type="EMBL" id="MLJW01002397">
    <property type="protein sequence ID" value="OIQ74749.1"/>
    <property type="molecule type" value="Genomic_DNA"/>
</dbReference>
<gene>
    <name evidence="2" type="ORF">GALL_435910</name>
</gene>
<feature type="transmembrane region" description="Helical" evidence="1">
    <location>
        <begin position="40"/>
        <end position="59"/>
    </location>
</feature>
<evidence type="ECO:0000313" key="2">
    <source>
        <dbReference type="EMBL" id="OIQ74749.1"/>
    </source>
</evidence>
<evidence type="ECO:0000256" key="1">
    <source>
        <dbReference type="SAM" id="Phobius"/>
    </source>
</evidence>
<reference evidence="2" key="1">
    <citation type="submission" date="2016-10" db="EMBL/GenBank/DDBJ databases">
        <title>Sequence of Gallionella enrichment culture.</title>
        <authorList>
            <person name="Poehlein A."/>
            <person name="Muehling M."/>
            <person name="Daniel R."/>
        </authorList>
    </citation>
    <scope>NUCLEOTIDE SEQUENCE</scope>
</reference>
<dbReference type="Pfam" id="PF10745">
    <property type="entry name" value="DUF2530"/>
    <property type="match status" value="1"/>
</dbReference>
<comment type="caution">
    <text evidence="2">The sequence shown here is derived from an EMBL/GenBank/DDBJ whole genome shotgun (WGS) entry which is preliminary data.</text>
</comment>
<keyword evidence="1" id="KW-0472">Membrane</keyword>
<keyword evidence="1" id="KW-0812">Transmembrane</keyword>
<dbReference type="InterPro" id="IPR019681">
    <property type="entry name" value="DUF2530"/>
</dbReference>
<keyword evidence="1" id="KW-1133">Transmembrane helix</keyword>
<dbReference type="AlphaFoldDB" id="A0A1J5QFI7"/>
<evidence type="ECO:0008006" key="3">
    <source>
        <dbReference type="Google" id="ProtNLM"/>
    </source>
</evidence>